<dbReference type="AlphaFoldDB" id="G0JME1"/>
<evidence type="ECO:0000313" key="2">
    <source>
        <dbReference type="Proteomes" id="UP000009220"/>
    </source>
</evidence>
<dbReference type="STRING" id="743299.Acife_3245"/>
<protein>
    <submittedName>
        <fullName evidence="1">Uncharacterized protein</fullName>
    </submittedName>
</protein>
<accession>G0JME1</accession>
<dbReference type="Proteomes" id="UP000009220">
    <property type="component" value="Chromosome"/>
</dbReference>
<reference evidence="1 2" key="1">
    <citation type="journal article" date="2011" name="J. Bacteriol.">
        <title>Draft genome of the psychrotolerant acidophile Acidithiobacillus ferrivorans SS3.</title>
        <authorList>
            <person name="Liljeqvist M."/>
            <person name="Valdes J."/>
            <person name="Holmes D.S."/>
            <person name="Dopson M."/>
        </authorList>
    </citation>
    <scope>NUCLEOTIDE SEQUENCE [LARGE SCALE GENOMIC DNA]</scope>
    <source>
        <strain evidence="1 2">SS3</strain>
    </source>
</reference>
<proteinExistence type="predicted"/>
<dbReference type="KEGG" id="afi:Acife_3245"/>
<dbReference type="EMBL" id="CP002985">
    <property type="protein sequence ID" value="AEM49303.1"/>
    <property type="molecule type" value="Genomic_DNA"/>
</dbReference>
<sequence length="79" mass="9163">MQLSHQTHVGRTWSPFNKGRIMMEAFQTGGALASWALLSDASRQMKPSNYMLFDNPYLRRTIKRDTEGCRYDFVCTGKR</sequence>
<evidence type="ECO:0000313" key="1">
    <source>
        <dbReference type="EMBL" id="AEM49303.1"/>
    </source>
</evidence>
<gene>
    <name evidence="1" type="ORF">Acife_3245</name>
</gene>
<dbReference type="HOGENOM" id="CLU_2598043_0_0_6"/>
<name>G0JME1_9PROT</name>
<organism evidence="1 2">
    <name type="scientific">Acidithiobacillus ferrivorans SS3</name>
    <dbReference type="NCBI Taxonomy" id="743299"/>
    <lineage>
        <taxon>Bacteria</taxon>
        <taxon>Pseudomonadati</taxon>
        <taxon>Pseudomonadota</taxon>
        <taxon>Acidithiobacillia</taxon>
        <taxon>Acidithiobacillales</taxon>
        <taxon>Acidithiobacillaceae</taxon>
        <taxon>Acidithiobacillus</taxon>
    </lineage>
</organism>